<comment type="caution">
    <text evidence="1">The sequence shown here is derived from an EMBL/GenBank/DDBJ whole genome shotgun (WGS) entry which is preliminary data.</text>
</comment>
<organism evidence="1 2">
    <name type="scientific">Thalassovita aquimarina</name>
    <dbReference type="NCBI Taxonomy" id="2785917"/>
    <lineage>
        <taxon>Bacteria</taxon>
        <taxon>Pseudomonadati</taxon>
        <taxon>Pseudomonadota</taxon>
        <taxon>Alphaproteobacteria</taxon>
        <taxon>Rhodobacterales</taxon>
        <taxon>Roseobacteraceae</taxon>
        <taxon>Thalassovita</taxon>
    </lineage>
</organism>
<evidence type="ECO:0000313" key="2">
    <source>
        <dbReference type="Proteomes" id="UP001195941"/>
    </source>
</evidence>
<accession>A0ABS5HR00</accession>
<keyword evidence="2" id="KW-1185">Reference proteome</keyword>
<sequence>SFVSLSVLMLGRTLVPNGGKIPWQVTTSLIGRNCTPHSARDTLKVLGDELSTSPKDRKALSLNLGHTTEKIMETYYGKMSDQQRRSIIEGLSADGLLTAKENAMVLDFYESRFERGSDEHNMAKRLPTNAQPPATEMKCWNRHYLVGRLFTLRFYEPSVALLPCGCSIWPG</sequence>
<name>A0ABS5HR00_9RHOB</name>
<feature type="non-terminal residue" evidence="1">
    <location>
        <position position="1"/>
    </location>
</feature>
<protein>
    <submittedName>
        <fullName evidence="1">Uncharacterized protein</fullName>
    </submittedName>
</protein>
<evidence type="ECO:0000313" key="1">
    <source>
        <dbReference type="EMBL" id="MBR9651365.1"/>
    </source>
</evidence>
<dbReference type="EMBL" id="JADMKU010000006">
    <property type="protein sequence ID" value="MBR9651365.1"/>
    <property type="molecule type" value="Genomic_DNA"/>
</dbReference>
<gene>
    <name evidence="1" type="ORF">IT775_09540</name>
</gene>
<dbReference type="Proteomes" id="UP001195941">
    <property type="component" value="Unassembled WGS sequence"/>
</dbReference>
<dbReference type="RefSeq" id="WP_212700877.1">
    <property type="nucleotide sequence ID" value="NZ_JADMKU010000006.1"/>
</dbReference>
<reference evidence="1 2" key="1">
    <citation type="journal article" date="2021" name="Arch. Microbiol.">
        <title>Thalassobius aquimarinus sp. nov., isolated from the Sea of Japan seashore.</title>
        <authorList>
            <person name="Kurilenko V.V."/>
            <person name="Romanenko L.A."/>
            <person name="Chernysheva N.Y."/>
            <person name="Velansky P.V."/>
            <person name="Tekutyeva L.A."/>
            <person name="Isaeva M.P."/>
            <person name="Mikhailov V.V."/>
        </authorList>
    </citation>
    <scope>NUCLEOTIDE SEQUENCE [LARGE SCALE GENOMIC DNA]</scope>
    <source>
        <strain evidence="1 2">KMM 8518</strain>
    </source>
</reference>
<proteinExistence type="predicted"/>